<dbReference type="EMBL" id="BMMX01000022">
    <property type="protein sequence ID" value="GGL03800.1"/>
    <property type="molecule type" value="Genomic_DNA"/>
</dbReference>
<dbReference type="Proteomes" id="UP000656042">
    <property type="component" value="Unassembled WGS sequence"/>
</dbReference>
<feature type="domain" description="Hemerythrin-like" evidence="1">
    <location>
        <begin position="2"/>
        <end position="114"/>
    </location>
</feature>
<dbReference type="Gene3D" id="1.20.120.520">
    <property type="entry name" value="nmb1532 protein domain like"/>
    <property type="match status" value="1"/>
</dbReference>
<keyword evidence="3" id="KW-1185">Reference proteome</keyword>
<dbReference type="AlphaFoldDB" id="A0A8J3FQU3"/>
<accession>A0A8J3FQU3</accession>
<evidence type="ECO:0000259" key="1">
    <source>
        <dbReference type="Pfam" id="PF01814"/>
    </source>
</evidence>
<proteinExistence type="predicted"/>
<dbReference type="Pfam" id="PF01814">
    <property type="entry name" value="Hemerythrin"/>
    <property type="match status" value="1"/>
</dbReference>
<evidence type="ECO:0000313" key="2">
    <source>
        <dbReference type="EMBL" id="GGL03800.1"/>
    </source>
</evidence>
<reference evidence="2" key="1">
    <citation type="journal article" date="2014" name="Int. J. Syst. Evol. Microbiol.">
        <title>Complete genome sequence of Corynebacterium casei LMG S-19264T (=DSM 44701T), isolated from a smear-ripened cheese.</title>
        <authorList>
            <consortium name="US DOE Joint Genome Institute (JGI-PGF)"/>
            <person name="Walter F."/>
            <person name="Albersmeier A."/>
            <person name="Kalinowski J."/>
            <person name="Ruckert C."/>
        </authorList>
    </citation>
    <scope>NUCLEOTIDE SEQUENCE</scope>
    <source>
        <strain evidence="2">CGMCC 4.7299</strain>
    </source>
</reference>
<organism evidence="2 3">
    <name type="scientific">Mangrovihabitans endophyticus</name>
    <dbReference type="NCBI Taxonomy" id="1751298"/>
    <lineage>
        <taxon>Bacteria</taxon>
        <taxon>Bacillati</taxon>
        <taxon>Actinomycetota</taxon>
        <taxon>Actinomycetes</taxon>
        <taxon>Micromonosporales</taxon>
        <taxon>Micromonosporaceae</taxon>
        <taxon>Mangrovihabitans</taxon>
    </lineage>
</organism>
<dbReference type="InterPro" id="IPR012312">
    <property type="entry name" value="Hemerythrin-like"/>
</dbReference>
<sequence length="188" mass="20199">MDVIRAQHRELLGLCDAVAADPGRRALAQVLVATTVRHLSAEAQYLYPAVRRVVPGGARLADREIAEDRGLLARLGRLDRTRPGAPGFAGAATAVAAAVRRHVAADARELLPALARMVPVEDLVRVGNRLETAVEAAPTRAHPRTPSTPPWNKVVDPAIAVLDKIRDVAGRRTTYPRDLDPPGIMSDL</sequence>
<dbReference type="PANTHER" id="PTHR35585">
    <property type="entry name" value="HHE DOMAIN PROTEIN (AFU_ORTHOLOGUE AFUA_4G00730)"/>
    <property type="match status" value="1"/>
</dbReference>
<name>A0A8J3FQU3_9ACTN</name>
<comment type="caution">
    <text evidence="2">The sequence shown here is derived from an EMBL/GenBank/DDBJ whole genome shotgun (WGS) entry which is preliminary data.</text>
</comment>
<dbReference type="PANTHER" id="PTHR35585:SF1">
    <property type="entry name" value="HHE DOMAIN PROTEIN (AFU_ORTHOLOGUE AFUA_4G00730)"/>
    <property type="match status" value="1"/>
</dbReference>
<reference evidence="2" key="2">
    <citation type="submission" date="2020-09" db="EMBL/GenBank/DDBJ databases">
        <authorList>
            <person name="Sun Q."/>
            <person name="Zhou Y."/>
        </authorList>
    </citation>
    <scope>NUCLEOTIDE SEQUENCE</scope>
    <source>
        <strain evidence="2">CGMCC 4.7299</strain>
    </source>
</reference>
<gene>
    <name evidence="2" type="ORF">GCM10012284_42980</name>
</gene>
<evidence type="ECO:0000313" key="3">
    <source>
        <dbReference type="Proteomes" id="UP000656042"/>
    </source>
</evidence>
<protein>
    <submittedName>
        <fullName evidence="2">Hemerythrin</fullName>
    </submittedName>
</protein>